<organism evidence="1 2">
    <name type="scientific">Dichomitus squalens</name>
    <dbReference type="NCBI Taxonomy" id="114155"/>
    <lineage>
        <taxon>Eukaryota</taxon>
        <taxon>Fungi</taxon>
        <taxon>Dikarya</taxon>
        <taxon>Basidiomycota</taxon>
        <taxon>Agaricomycotina</taxon>
        <taxon>Agaricomycetes</taxon>
        <taxon>Polyporales</taxon>
        <taxon>Polyporaceae</taxon>
        <taxon>Dichomitus</taxon>
    </lineage>
</organism>
<evidence type="ECO:0000313" key="2">
    <source>
        <dbReference type="Proteomes" id="UP000292082"/>
    </source>
</evidence>
<dbReference type="EMBL" id="ML145255">
    <property type="protein sequence ID" value="TBU52340.1"/>
    <property type="molecule type" value="Genomic_DNA"/>
</dbReference>
<dbReference type="Proteomes" id="UP000292082">
    <property type="component" value="Unassembled WGS sequence"/>
</dbReference>
<protein>
    <submittedName>
        <fullName evidence="1">Uncharacterized protein</fullName>
    </submittedName>
</protein>
<evidence type="ECO:0000313" key="1">
    <source>
        <dbReference type="EMBL" id="TBU52340.1"/>
    </source>
</evidence>
<proteinExistence type="predicted"/>
<accession>A0A4Q9PC33</accession>
<gene>
    <name evidence="1" type="ORF">BD310DRAFT_242024</name>
</gene>
<reference evidence="1 2" key="1">
    <citation type="submission" date="2019-01" db="EMBL/GenBank/DDBJ databases">
        <title>Draft genome sequences of three monokaryotic isolates of the white-rot basidiomycete fungus Dichomitus squalens.</title>
        <authorList>
            <consortium name="DOE Joint Genome Institute"/>
            <person name="Lopez S.C."/>
            <person name="Andreopoulos B."/>
            <person name="Pangilinan J."/>
            <person name="Lipzen A."/>
            <person name="Riley R."/>
            <person name="Ahrendt S."/>
            <person name="Ng V."/>
            <person name="Barry K."/>
            <person name="Daum C."/>
            <person name="Grigoriev I.V."/>
            <person name="Hilden K.S."/>
            <person name="Makela M.R."/>
            <person name="de Vries R.P."/>
        </authorList>
    </citation>
    <scope>NUCLEOTIDE SEQUENCE [LARGE SCALE GENOMIC DNA]</scope>
    <source>
        <strain evidence="1 2">CBS 464.89</strain>
    </source>
</reference>
<dbReference type="AlphaFoldDB" id="A0A4Q9PC33"/>
<keyword evidence="2" id="KW-1185">Reference proteome</keyword>
<sequence length="125" mass="13807">MEREGLGCSCRALPTMRHWSRSITGWTGFASRFPSLYCLFVPPGEHIGSTVLTRGTCAPTRTWRMTCTSSEISLPYPTTSILPSRYVLAAFPAFKSKHIAIHAHTRYTNASPSRITASAAVVKHH</sequence>
<name>A0A4Q9PC33_9APHY</name>